<dbReference type="InterPro" id="IPR016035">
    <property type="entry name" value="Acyl_Trfase/lysoPLipase"/>
</dbReference>
<dbReference type="SUPFAM" id="SSF52151">
    <property type="entry name" value="FabD/lysophospholipase-like"/>
    <property type="match status" value="1"/>
</dbReference>
<organism evidence="1 2">
    <name type="scientific">Piedraia hortae CBS 480.64</name>
    <dbReference type="NCBI Taxonomy" id="1314780"/>
    <lineage>
        <taxon>Eukaryota</taxon>
        <taxon>Fungi</taxon>
        <taxon>Dikarya</taxon>
        <taxon>Ascomycota</taxon>
        <taxon>Pezizomycotina</taxon>
        <taxon>Dothideomycetes</taxon>
        <taxon>Dothideomycetidae</taxon>
        <taxon>Capnodiales</taxon>
        <taxon>Piedraiaceae</taxon>
        <taxon>Piedraia</taxon>
    </lineage>
</organism>
<dbReference type="PANTHER" id="PTHR14226:SF44">
    <property type="entry name" value="TRIACYLGLYCEROL LIPASE 3"/>
    <property type="match status" value="1"/>
</dbReference>
<accession>A0A6A7C2N2</accession>
<evidence type="ECO:0000313" key="2">
    <source>
        <dbReference type="Proteomes" id="UP000799421"/>
    </source>
</evidence>
<dbReference type="EMBL" id="MU005970">
    <property type="protein sequence ID" value="KAF2861734.1"/>
    <property type="molecule type" value="Genomic_DNA"/>
</dbReference>
<protein>
    <submittedName>
        <fullName evidence="1">Uncharacterized protein</fullName>
    </submittedName>
</protein>
<proteinExistence type="predicted"/>
<dbReference type="Proteomes" id="UP000799421">
    <property type="component" value="Unassembled WGS sequence"/>
</dbReference>
<gene>
    <name evidence="1" type="ORF">K470DRAFT_256585</name>
</gene>
<keyword evidence="2" id="KW-1185">Reference proteome</keyword>
<dbReference type="PANTHER" id="PTHR14226">
    <property type="entry name" value="NEUROPATHY TARGET ESTERASE/SWISS CHEESE D.MELANOGASTER"/>
    <property type="match status" value="1"/>
</dbReference>
<dbReference type="OrthoDB" id="10049244at2759"/>
<name>A0A6A7C2N2_9PEZI</name>
<sequence>MQGVKNVATSTPPTTKTIVPEHERDSQLGCVAELFNVNHFIVPQARPYIAPIIAPSLNHTRSSRTSRVSWTSSAMHLVTLELQHRLAQLDSLGLLSQRLRWIFMDEPVPGPSWTLVPDVGFSDFWRLLGKTRCEEVERMMRHGERCVWPAVCSLKIRYAIEVELDRGYQLARRRKPFEPVDEKEEFPLKKVEARRRAASLGAPPEAENVECL</sequence>
<dbReference type="InterPro" id="IPR050301">
    <property type="entry name" value="NTE"/>
</dbReference>
<reference evidence="1" key="1">
    <citation type="journal article" date="2020" name="Stud. Mycol.">
        <title>101 Dothideomycetes genomes: a test case for predicting lifestyles and emergence of pathogens.</title>
        <authorList>
            <person name="Haridas S."/>
            <person name="Albert R."/>
            <person name="Binder M."/>
            <person name="Bloem J."/>
            <person name="Labutti K."/>
            <person name="Salamov A."/>
            <person name="Andreopoulos B."/>
            <person name="Baker S."/>
            <person name="Barry K."/>
            <person name="Bills G."/>
            <person name="Bluhm B."/>
            <person name="Cannon C."/>
            <person name="Castanera R."/>
            <person name="Culley D."/>
            <person name="Daum C."/>
            <person name="Ezra D."/>
            <person name="Gonzalez J."/>
            <person name="Henrissat B."/>
            <person name="Kuo A."/>
            <person name="Liang C."/>
            <person name="Lipzen A."/>
            <person name="Lutzoni F."/>
            <person name="Magnuson J."/>
            <person name="Mondo S."/>
            <person name="Nolan M."/>
            <person name="Ohm R."/>
            <person name="Pangilinan J."/>
            <person name="Park H.-J."/>
            <person name="Ramirez L."/>
            <person name="Alfaro M."/>
            <person name="Sun H."/>
            <person name="Tritt A."/>
            <person name="Yoshinaga Y."/>
            <person name="Zwiers L.-H."/>
            <person name="Turgeon B."/>
            <person name="Goodwin S."/>
            <person name="Spatafora J."/>
            <person name="Crous P."/>
            <person name="Grigoriev I."/>
        </authorList>
    </citation>
    <scope>NUCLEOTIDE SEQUENCE</scope>
    <source>
        <strain evidence="1">CBS 480.64</strain>
    </source>
</reference>
<evidence type="ECO:0000313" key="1">
    <source>
        <dbReference type="EMBL" id="KAF2861734.1"/>
    </source>
</evidence>
<dbReference type="AlphaFoldDB" id="A0A6A7C2N2"/>